<reference evidence="2 3" key="1">
    <citation type="journal article" date="2021" name="Commun. Biol.">
        <title>The genome of Shorea leprosula (Dipterocarpaceae) highlights the ecological relevance of drought in aseasonal tropical rainforests.</title>
        <authorList>
            <person name="Ng K.K.S."/>
            <person name="Kobayashi M.J."/>
            <person name="Fawcett J.A."/>
            <person name="Hatakeyama M."/>
            <person name="Paape T."/>
            <person name="Ng C.H."/>
            <person name="Ang C.C."/>
            <person name="Tnah L.H."/>
            <person name="Lee C.T."/>
            <person name="Nishiyama T."/>
            <person name="Sese J."/>
            <person name="O'Brien M.J."/>
            <person name="Copetti D."/>
            <person name="Mohd Noor M.I."/>
            <person name="Ong R.C."/>
            <person name="Putra M."/>
            <person name="Sireger I.Z."/>
            <person name="Indrioko S."/>
            <person name="Kosugi Y."/>
            <person name="Izuno A."/>
            <person name="Isagi Y."/>
            <person name="Lee S.L."/>
            <person name="Shimizu K.K."/>
        </authorList>
    </citation>
    <scope>NUCLEOTIDE SEQUENCE [LARGE SCALE GENOMIC DNA]</scope>
    <source>
        <strain evidence="2">214</strain>
    </source>
</reference>
<keyword evidence="1" id="KW-0732">Signal</keyword>
<dbReference type="Proteomes" id="UP001054252">
    <property type="component" value="Unassembled WGS sequence"/>
</dbReference>
<evidence type="ECO:0000313" key="2">
    <source>
        <dbReference type="EMBL" id="GKV43639.1"/>
    </source>
</evidence>
<sequence length="39" mass="4613">MWLLHVFHLSLMLFTIYQYLPSSSILALEDKKPSNNSFQ</sequence>
<comment type="caution">
    <text evidence="2">The sequence shown here is derived from an EMBL/GenBank/DDBJ whole genome shotgun (WGS) entry which is preliminary data.</text>
</comment>
<keyword evidence="3" id="KW-1185">Reference proteome</keyword>
<evidence type="ECO:0000256" key="1">
    <source>
        <dbReference type="SAM" id="SignalP"/>
    </source>
</evidence>
<dbReference type="EMBL" id="BPVZ01000171">
    <property type="protein sequence ID" value="GKV43639.1"/>
    <property type="molecule type" value="Genomic_DNA"/>
</dbReference>
<feature type="chain" id="PRO_5043585296" description="ATP synthase F0 subunit 8" evidence="1">
    <location>
        <begin position="19"/>
        <end position="39"/>
    </location>
</feature>
<name>A0AAV5M1H9_9ROSI</name>
<evidence type="ECO:0008006" key="4">
    <source>
        <dbReference type="Google" id="ProtNLM"/>
    </source>
</evidence>
<accession>A0AAV5M1H9</accession>
<feature type="signal peptide" evidence="1">
    <location>
        <begin position="1"/>
        <end position="18"/>
    </location>
</feature>
<proteinExistence type="predicted"/>
<dbReference type="AlphaFoldDB" id="A0AAV5M1H9"/>
<gene>
    <name evidence="2" type="ORF">SLEP1_g50902</name>
</gene>
<protein>
    <recommendedName>
        <fullName evidence="4">ATP synthase F0 subunit 8</fullName>
    </recommendedName>
</protein>
<evidence type="ECO:0000313" key="3">
    <source>
        <dbReference type="Proteomes" id="UP001054252"/>
    </source>
</evidence>
<organism evidence="2 3">
    <name type="scientific">Rubroshorea leprosula</name>
    <dbReference type="NCBI Taxonomy" id="152421"/>
    <lineage>
        <taxon>Eukaryota</taxon>
        <taxon>Viridiplantae</taxon>
        <taxon>Streptophyta</taxon>
        <taxon>Embryophyta</taxon>
        <taxon>Tracheophyta</taxon>
        <taxon>Spermatophyta</taxon>
        <taxon>Magnoliopsida</taxon>
        <taxon>eudicotyledons</taxon>
        <taxon>Gunneridae</taxon>
        <taxon>Pentapetalae</taxon>
        <taxon>rosids</taxon>
        <taxon>malvids</taxon>
        <taxon>Malvales</taxon>
        <taxon>Dipterocarpaceae</taxon>
        <taxon>Rubroshorea</taxon>
    </lineage>
</organism>